<reference evidence="7 8" key="1">
    <citation type="journal article" date="2019" name="Genome Biol. Evol.">
        <title>Insights into the evolution of the New World diploid cottons (Gossypium, subgenus Houzingenia) based on genome sequencing.</title>
        <authorList>
            <person name="Grover C.E."/>
            <person name="Arick M.A. 2nd"/>
            <person name="Thrash A."/>
            <person name="Conover J.L."/>
            <person name="Sanders W.S."/>
            <person name="Peterson D.G."/>
            <person name="Frelichowski J.E."/>
            <person name="Scheffler J.A."/>
            <person name="Scheffler B.E."/>
            <person name="Wendel J.F."/>
        </authorList>
    </citation>
    <scope>NUCLEOTIDE SEQUENCE [LARGE SCALE GENOMIC DNA]</scope>
    <source>
        <strain evidence="7">185</strain>
        <tissue evidence="7">Leaf</tissue>
    </source>
</reference>
<dbReference type="InterPro" id="IPR000741">
    <property type="entry name" value="FBA_I"/>
</dbReference>
<dbReference type="GO" id="GO:0006096">
    <property type="term" value="P:glycolytic process"/>
    <property type="evidence" value="ECO:0007669"/>
    <property type="project" value="UniProtKB-UniPathway"/>
</dbReference>
<dbReference type="UniPathway" id="UPA00109">
    <property type="reaction ID" value="UER00183"/>
</dbReference>
<comment type="catalytic activity">
    <reaction evidence="1">
        <text>beta-D-fructose 1,6-bisphosphate = D-glyceraldehyde 3-phosphate + dihydroxyacetone phosphate</text>
        <dbReference type="Rhea" id="RHEA:14729"/>
        <dbReference type="ChEBI" id="CHEBI:32966"/>
        <dbReference type="ChEBI" id="CHEBI:57642"/>
        <dbReference type="ChEBI" id="CHEBI:59776"/>
        <dbReference type="EC" id="4.1.2.13"/>
    </reaction>
</comment>
<keyword evidence="8" id="KW-1185">Reference proteome</keyword>
<name>A0A7J8YU64_GOSAI</name>
<evidence type="ECO:0000256" key="2">
    <source>
        <dbReference type="ARBA" id="ARBA00004714"/>
    </source>
</evidence>
<dbReference type="PANTHER" id="PTHR11627">
    <property type="entry name" value="FRUCTOSE-BISPHOSPHATE ALDOLASE"/>
    <property type="match status" value="1"/>
</dbReference>
<dbReference type="EC" id="4.1.2.13" evidence="4"/>
<comment type="similarity">
    <text evidence="3">Belongs to the class I fructose-bisphosphate aldolase family.</text>
</comment>
<dbReference type="EMBL" id="JABFAA010355126">
    <property type="protein sequence ID" value="MBA0703055.1"/>
    <property type="molecule type" value="Genomic_DNA"/>
</dbReference>
<gene>
    <name evidence="7" type="ORF">Goari_021938</name>
</gene>
<dbReference type="InterPro" id="IPR013785">
    <property type="entry name" value="Aldolase_TIM"/>
</dbReference>
<dbReference type="Proteomes" id="UP000593577">
    <property type="component" value="Unassembled WGS sequence"/>
</dbReference>
<dbReference type="Pfam" id="PF00274">
    <property type="entry name" value="Glycolytic"/>
    <property type="match status" value="3"/>
</dbReference>
<dbReference type="Gene3D" id="3.20.20.70">
    <property type="entry name" value="Aldolase class I"/>
    <property type="match status" value="3"/>
</dbReference>
<evidence type="ECO:0000256" key="4">
    <source>
        <dbReference type="ARBA" id="ARBA00013068"/>
    </source>
</evidence>
<sequence length="230" mass="25559">MLYASLFKPSPVRDESEWKTIASPGRGILAMDESSATCRERLASIGLENTEANHQAYRTCLFQLSDSGAILFEETLYQSTADSEKMVDVLVEQDIVPAPIKGNGLVSIVELEILLDGDFGIGRTFEVAKKVSAEVFFYLAQKQCDVQRYPPQAKHGYLAPNPWHVSFSYARALQNTFLKKWEGGPENVKEAQDVLLVSAKANSLAQLGKYMGEGWSEEAKQGMFVKGYVY</sequence>
<organism evidence="7 8">
    <name type="scientific">Gossypium aridum</name>
    <name type="common">American cotton</name>
    <name type="synonym">Erioxylum aridum</name>
    <dbReference type="NCBI Taxonomy" id="34290"/>
    <lineage>
        <taxon>Eukaryota</taxon>
        <taxon>Viridiplantae</taxon>
        <taxon>Streptophyta</taxon>
        <taxon>Embryophyta</taxon>
        <taxon>Tracheophyta</taxon>
        <taxon>Spermatophyta</taxon>
        <taxon>Magnoliopsida</taxon>
        <taxon>eudicotyledons</taxon>
        <taxon>Gunneridae</taxon>
        <taxon>Pentapetalae</taxon>
        <taxon>rosids</taxon>
        <taxon>malvids</taxon>
        <taxon>Malvales</taxon>
        <taxon>Malvaceae</taxon>
        <taxon>Malvoideae</taxon>
        <taxon>Gossypium</taxon>
    </lineage>
</organism>
<evidence type="ECO:0000256" key="5">
    <source>
        <dbReference type="ARBA" id="ARBA00023152"/>
    </source>
</evidence>
<protein>
    <recommendedName>
        <fullName evidence="4">fructose-bisphosphate aldolase</fullName>
        <ecNumber evidence="4">4.1.2.13</ecNumber>
    </recommendedName>
</protein>
<proteinExistence type="inferred from homology"/>
<comment type="pathway">
    <text evidence="2">Carbohydrate degradation; glycolysis; D-glyceraldehyde 3-phosphate and glycerone phosphate from D-glucose: step 4/4.</text>
</comment>
<accession>A0A7J8YU64</accession>
<dbReference type="AlphaFoldDB" id="A0A7J8YU64"/>
<evidence type="ECO:0000256" key="3">
    <source>
        <dbReference type="ARBA" id="ARBA00010387"/>
    </source>
</evidence>
<keyword evidence="5" id="KW-0324">Glycolysis</keyword>
<evidence type="ECO:0000313" key="8">
    <source>
        <dbReference type="Proteomes" id="UP000593577"/>
    </source>
</evidence>
<comment type="caution">
    <text evidence="7">The sequence shown here is derived from an EMBL/GenBank/DDBJ whole genome shotgun (WGS) entry which is preliminary data.</text>
</comment>
<dbReference type="SUPFAM" id="SSF51569">
    <property type="entry name" value="Aldolase"/>
    <property type="match status" value="1"/>
</dbReference>
<evidence type="ECO:0000313" key="7">
    <source>
        <dbReference type="EMBL" id="MBA0703055.1"/>
    </source>
</evidence>
<keyword evidence="6" id="KW-0456">Lyase</keyword>
<evidence type="ECO:0000256" key="6">
    <source>
        <dbReference type="ARBA" id="ARBA00023239"/>
    </source>
</evidence>
<evidence type="ECO:0000256" key="1">
    <source>
        <dbReference type="ARBA" id="ARBA00000441"/>
    </source>
</evidence>
<dbReference type="GO" id="GO:0004332">
    <property type="term" value="F:fructose-bisphosphate aldolase activity"/>
    <property type="evidence" value="ECO:0007669"/>
    <property type="project" value="UniProtKB-EC"/>
</dbReference>